<comment type="caution">
    <text evidence="6">The sequence shown here is derived from an EMBL/GenBank/DDBJ whole genome shotgun (WGS) entry which is preliminary data.</text>
</comment>
<evidence type="ECO:0000256" key="1">
    <source>
        <dbReference type="ARBA" id="ARBA00022723"/>
    </source>
</evidence>
<keyword evidence="1" id="KW-0479">Metal-binding</keyword>
<name>A0AAW1QAJ6_9CHLO</name>
<dbReference type="PROSITE" id="PS50865">
    <property type="entry name" value="ZF_MYND_2"/>
    <property type="match status" value="1"/>
</dbReference>
<dbReference type="SUPFAM" id="SSF144232">
    <property type="entry name" value="HIT/MYND zinc finger-like"/>
    <property type="match status" value="1"/>
</dbReference>
<evidence type="ECO:0000313" key="7">
    <source>
        <dbReference type="Proteomes" id="UP001489004"/>
    </source>
</evidence>
<organism evidence="6 7">
    <name type="scientific">[Myrmecia] bisecta</name>
    <dbReference type="NCBI Taxonomy" id="41462"/>
    <lineage>
        <taxon>Eukaryota</taxon>
        <taxon>Viridiplantae</taxon>
        <taxon>Chlorophyta</taxon>
        <taxon>core chlorophytes</taxon>
        <taxon>Trebouxiophyceae</taxon>
        <taxon>Trebouxiales</taxon>
        <taxon>Trebouxiaceae</taxon>
        <taxon>Myrmecia</taxon>
    </lineage>
</organism>
<evidence type="ECO:0000256" key="3">
    <source>
        <dbReference type="ARBA" id="ARBA00022833"/>
    </source>
</evidence>
<dbReference type="Gene3D" id="6.10.140.2220">
    <property type="match status" value="1"/>
</dbReference>
<protein>
    <recommendedName>
        <fullName evidence="5">MYND-type domain-containing protein</fullName>
    </recommendedName>
</protein>
<dbReference type="EMBL" id="JALJOR010000004">
    <property type="protein sequence ID" value="KAK9818188.1"/>
    <property type="molecule type" value="Genomic_DNA"/>
</dbReference>
<reference evidence="6 7" key="1">
    <citation type="journal article" date="2024" name="Nat. Commun.">
        <title>Phylogenomics reveals the evolutionary origins of lichenization in chlorophyte algae.</title>
        <authorList>
            <person name="Puginier C."/>
            <person name="Libourel C."/>
            <person name="Otte J."/>
            <person name="Skaloud P."/>
            <person name="Haon M."/>
            <person name="Grisel S."/>
            <person name="Petersen M."/>
            <person name="Berrin J.G."/>
            <person name="Delaux P.M."/>
            <person name="Dal Grande F."/>
            <person name="Keller J."/>
        </authorList>
    </citation>
    <scope>NUCLEOTIDE SEQUENCE [LARGE SCALE GENOMIC DNA]</scope>
    <source>
        <strain evidence="6 7">SAG 2043</strain>
    </source>
</reference>
<dbReference type="Proteomes" id="UP001489004">
    <property type="component" value="Unassembled WGS sequence"/>
</dbReference>
<keyword evidence="2 4" id="KW-0863">Zinc-finger</keyword>
<feature type="domain" description="MYND-type" evidence="5">
    <location>
        <begin position="1169"/>
        <end position="1213"/>
    </location>
</feature>
<accession>A0AAW1QAJ6</accession>
<dbReference type="InterPro" id="IPR002893">
    <property type="entry name" value="Znf_MYND"/>
</dbReference>
<evidence type="ECO:0000259" key="5">
    <source>
        <dbReference type="PROSITE" id="PS50865"/>
    </source>
</evidence>
<dbReference type="GO" id="GO:0008270">
    <property type="term" value="F:zinc ion binding"/>
    <property type="evidence" value="ECO:0007669"/>
    <property type="project" value="UniProtKB-KW"/>
</dbReference>
<gene>
    <name evidence="6" type="ORF">WJX72_008477</name>
</gene>
<proteinExistence type="predicted"/>
<evidence type="ECO:0000256" key="4">
    <source>
        <dbReference type="PROSITE-ProRule" id="PRU00134"/>
    </source>
</evidence>
<sequence length="1219" mass="132124">MEDLEDIVDLAPDCIIVLSYVMTTSHAYAALRKSRRVRVPELIDMLLQGVISCAAWSPSTKDPSTQLPVLAAKVQQEKAGQSGLFFNALTSLHALLRYDKDINNEFAYNSEGMDCQVDMEKRMIAMFHRPSLEVLMQSDAPRLAEAMMRATARFHAEWASTGQVHLQAAEMAAGQLSACMCVLLDSKAAPQAALSILATLRKVLLASEADSQLMVHALLAIESLLAAATKPLQPGKHDAEQRTLRQFFGTSNSCRTGRPGWEPLLAYAATWLLPAILENALRFCPEDRQAAAMQEDTTPVVLLISIVSYMVQSRTEPADQHFQHLRAVVQTRLLSRLCQLAIDELAEEDDASLVVLLGKRVMPHVAALLPPTPETSRSLQALKGVDMGDVIDIDGDLGWVELAEPAKNQARTAMAELMEVLEAHCGPLDQATIAADLERSRMAALGPGCSNPGCGNLQGVTEAELPVRKCSGCRGPLDVCVQRINPLLLKLNEAQEAFKIRADGQTLLTSFSARLTKPDWQGKPWVAPVLSEQMDLPRIIATVCRAELASEHIIHTAPDMVHCLLCVSDPNSELAFRHTKLHSADRQLLQDTRPGNLLMRALRKWWLGATTPEAILADSVDATQNLQQWVASATKTVICTGLGMGGPVFLDAWAATIADKLESFVPMSRLRDPLPSIEYCAACFQILSQITGSRHMHRALNNRWGPGRARCPEVLGMLQQALIHVAAWAPPAKDPQTGRTLPPSEVEHLVHVQVALFLSGLGALYAMLAASDARDQQTGSMHRQSHVSMGSHLFHQPTLDLLMQPNATRLIEAVLRTTLRRQAKWAAFGDAEVEAVQIMAAQLSACMCALLAGQARPQATLSVLATLRKVLMATDADAHGNVPRVALIAIESVVEAAVDPKPLGTLEFFAQEMLELVFDNPRIGRTACAGWQPVLAFAAAWLLPELVRKAQGSPAGDAVTYWLGKLSRMVALLASAAALDGATARHICAELAHLIDNRLMQVVSLPDTLTCAYIIVGTVIAIANAFPDDAGLPKEHLDAVVQSGLLRMLSALASRFLTQEDRAALLALLAVRVMPQVLTLLPEAASKSKLQVLSTCFKEADLAALMDIHIDPTLFGLPEPAKTEALATMAELVEALEAHCSPAHLPDQKAAEADMERSRMAALGPGCSNPACRNSEGVTEAELKTRKCSGCKKARYCSTTCQKAAWKVHKHICSTLHST</sequence>
<evidence type="ECO:0000313" key="6">
    <source>
        <dbReference type="EMBL" id="KAK9818188.1"/>
    </source>
</evidence>
<dbReference type="Pfam" id="PF01753">
    <property type="entry name" value="zf-MYND"/>
    <property type="match status" value="1"/>
</dbReference>
<keyword evidence="3" id="KW-0862">Zinc</keyword>
<evidence type="ECO:0000256" key="2">
    <source>
        <dbReference type="ARBA" id="ARBA00022771"/>
    </source>
</evidence>
<keyword evidence="7" id="KW-1185">Reference proteome</keyword>
<dbReference type="AlphaFoldDB" id="A0AAW1QAJ6"/>